<keyword evidence="4 6" id="KW-0663">Pyridoxal phosphate</keyword>
<comment type="similarity">
    <text evidence="2">Belongs to the group II decarboxylase family.</text>
</comment>
<dbReference type="PANTHER" id="PTHR45677">
    <property type="entry name" value="GLUTAMATE DECARBOXYLASE-RELATED"/>
    <property type="match status" value="1"/>
</dbReference>
<evidence type="ECO:0000313" key="8">
    <source>
        <dbReference type="EMBL" id="TPX30903.1"/>
    </source>
</evidence>
<evidence type="ECO:0000256" key="6">
    <source>
        <dbReference type="PIRSR" id="PIRSR602129-50"/>
    </source>
</evidence>
<keyword evidence="3" id="KW-0210">Decarboxylase</keyword>
<dbReference type="GO" id="GO:0016831">
    <property type="term" value="F:carboxy-lyase activity"/>
    <property type="evidence" value="ECO:0007669"/>
    <property type="project" value="UniProtKB-KW"/>
</dbReference>
<dbReference type="InterPro" id="IPR015422">
    <property type="entry name" value="PyrdxlP-dep_Trfase_small"/>
</dbReference>
<sequence length="646" mass="71753">MATLHSATIFSGLQTGKSKVEAATFYDGAEWLSSDEEEYIDELEDYDSRYCQPSDRIHRIGRPQSYPSSPGSSSATDSESVLSASTVGSNNRINDDRVLVVGRDFKESGIIRFFVSTKEAEEELDEYVSSVNEVFLNKNSKIFAHQSNEPSTFINTDMPNSPADLESYMAKMKTNVIDTATRTSSPKMLGHMTTALPFFQRPLARLIAALHQNTVKIETSSSFTRLERSTIAILHRSFFNLHQEFYNLHSFNSESALGVMCSGGTICNITALWSARNAALPPKDGFAGIESEGLVRALEVYGYKGSAIVGSRMMHYSMRKAADLLGIGEAGLVTVETDSAFHVDVNRVREVVRDLQSRRILVIAIVGIAGTTESGSVDDLCGLADIAGEFGVHFHVDAAWGGPMIFSDDQRKKLVGIERADSITVDGHKQLYTPMGVGVLLFKSPSLAQRIKRTASYVIRAGSLDQGRFTMEGSRPASVLYLHASLNLLGRDGLGQLITRSCAITRQLYFRLLYHPCRSFFPLHEPDSNILLYRYIPSSLRDQVNKIVMEDESAVPLSEADHQYICEATKRLQILQSVEGSCFVSRTTVKWCGRDTIVLRVVLANPLSTWDSLQECLTEQVSLGQRVEREIRKEEQKPFVGWPIEF</sequence>
<dbReference type="InterPro" id="IPR002129">
    <property type="entry name" value="PyrdxlP-dep_de-COase"/>
</dbReference>
<feature type="compositionally biased region" description="Low complexity" evidence="7">
    <location>
        <begin position="63"/>
        <end position="80"/>
    </location>
</feature>
<dbReference type="RefSeq" id="XP_031022463.1">
    <property type="nucleotide sequence ID" value="XM_031171574.1"/>
</dbReference>
<comment type="caution">
    <text evidence="8">The sequence shown here is derived from an EMBL/GenBank/DDBJ whole genome shotgun (WGS) entry which is preliminary data.</text>
</comment>
<feature type="region of interest" description="Disordered" evidence="7">
    <location>
        <begin position="57"/>
        <end position="87"/>
    </location>
</feature>
<dbReference type="GeneID" id="42006871"/>
<dbReference type="InterPro" id="IPR015421">
    <property type="entry name" value="PyrdxlP-dep_Trfase_major"/>
</dbReference>
<dbReference type="GO" id="GO:0019752">
    <property type="term" value="P:carboxylic acid metabolic process"/>
    <property type="evidence" value="ECO:0007669"/>
    <property type="project" value="InterPro"/>
</dbReference>
<dbReference type="PANTHER" id="PTHR45677:SF8">
    <property type="entry name" value="CYSTEINE SULFINIC ACID DECARBOXYLASE"/>
    <property type="match status" value="1"/>
</dbReference>
<gene>
    <name evidence="8" type="ORF">SmJEL517_g05648</name>
</gene>
<evidence type="ECO:0000256" key="1">
    <source>
        <dbReference type="ARBA" id="ARBA00001933"/>
    </source>
</evidence>
<evidence type="ECO:0000256" key="4">
    <source>
        <dbReference type="ARBA" id="ARBA00022898"/>
    </source>
</evidence>
<evidence type="ECO:0000256" key="2">
    <source>
        <dbReference type="ARBA" id="ARBA00009533"/>
    </source>
</evidence>
<evidence type="ECO:0000256" key="7">
    <source>
        <dbReference type="SAM" id="MobiDB-lite"/>
    </source>
</evidence>
<dbReference type="Pfam" id="PF00282">
    <property type="entry name" value="Pyridoxal_deC"/>
    <property type="match status" value="1"/>
</dbReference>
<comment type="cofactor">
    <cofactor evidence="1 6">
        <name>pyridoxal 5'-phosphate</name>
        <dbReference type="ChEBI" id="CHEBI:597326"/>
    </cofactor>
</comment>
<evidence type="ECO:0000256" key="5">
    <source>
        <dbReference type="ARBA" id="ARBA00023239"/>
    </source>
</evidence>
<name>A0A507C046_9FUNG</name>
<organism evidence="8 9">
    <name type="scientific">Synchytrium microbalum</name>
    <dbReference type="NCBI Taxonomy" id="1806994"/>
    <lineage>
        <taxon>Eukaryota</taxon>
        <taxon>Fungi</taxon>
        <taxon>Fungi incertae sedis</taxon>
        <taxon>Chytridiomycota</taxon>
        <taxon>Chytridiomycota incertae sedis</taxon>
        <taxon>Chytridiomycetes</taxon>
        <taxon>Synchytriales</taxon>
        <taxon>Synchytriaceae</taxon>
        <taxon>Synchytrium</taxon>
    </lineage>
</organism>
<feature type="modified residue" description="N6-(pyridoxal phosphate)lysine" evidence="6">
    <location>
        <position position="429"/>
    </location>
</feature>
<dbReference type="OrthoDB" id="392571at2759"/>
<dbReference type="SUPFAM" id="SSF53383">
    <property type="entry name" value="PLP-dependent transferases"/>
    <property type="match status" value="1"/>
</dbReference>
<dbReference type="InterPro" id="IPR015424">
    <property type="entry name" value="PyrdxlP-dep_Trfase"/>
</dbReference>
<dbReference type="GO" id="GO:0030170">
    <property type="term" value="F:pyridoxal phosphate binding"/>
    <property type="evidence" value="ECO:0007669"/>
    <property type="project" value="InterPro"/>
</dbReference>
<proteinExistence type="inferred from homology"/>
<dbReference type="Gene3D" id="3.40.640.10">
    <property type="entry name" value="Type I PLP-dependent aspartate aminotransferase-like (Major domain)"/>
    <property type="match status" value="1"/>
</dbReference>
<evidence type="ECO:0000313" key="9">
    <source>
        <dbReference type="Proteomes" id="UP000319731"/>
    </source>
</evidence>
<evidence type="ECO:0000256" key="3">
    <source>
        <dbReference type="ARBA" id="ARBA00022793"/>
    </source>
</evidence>
<protein>
    <recommendedName>
        <fullName evidence="10">Glutamate decarboxylase</fullName>
    </recommendedName>
</protein>
<dbReference type="EMBL" id="QEAO01000054">
    <property type="protein sequence ID" value="TPX30903.1"/>
    <property type="molecule type" value="Genomic_DNA"/>
</dbReference>
<dbReference type="STRING" id="1806994.A0A507C046"/>
<keyword evidence="5" id="KW-0456">Lyase</keyword>
<reference evidence="8 9" key="1">
    <citation type="journal article" date="2019" name="Sci. Rep.">
        <title>Comparative genomics of chytrid fungi reveal insights into the obligate biotrophic and pathogenic lifestyle of Synchytrium endobioticum.</title>
        <authorList>
            <person name="van de Vossenberg B.T.L.H."/>
            <person name="Warris S."/>
            <person name="Nguyen H.D.T."/>
            <person name="van Gent-Pelzer M.P.E."/>
            <person name="Joly D.L."/>
            <person name="van de Geest H.C."/>
            <person name="Bonants P.J.M."/>
            <person name="Smith D.S."/>
            <person name="Levesque C.A."/>
            <person name="van der Lee T.A.J."/>
        </authorList>
    </citation>
    <scope>NUCLEOTIDE SEQUENCE [LARGE SCALE GENOMIC DNA]</scope>
    <source>
        <strain evidence="8 9">JEL517</strain>
    </source>
</reference>
<keyword evidence="9" id="KW-1185">Reference proteome</keyword>
<dbReference type="AlphaFoldDB" id="A0A507C046"/>
<dbReference type="GO" id="GO:0005737">
    <property type="term" value="C:cytoplasm"/>
    <property type="evidence" value="ECO:0007669"/>
    <property type="project" value="TreeGrafter"/>
</dbReference>
<dbReference type="Proteomes" id="UP000319731">
    <property type="component" value="Unassembled WGS sequence"/>
</dbReference>
<accession>A0A507C046</accession>
<dbReference type="Gene3D" id="3.90.1150.10">
    <property type="entry name" value="Aspartate Aminotransferase, domain 1"/>
    <property type="match status" value="1"/>
</dbReference>
<evidence type="ECO:0008006" key="10">
    <source>
        <dbReference type="Google" id="ProtNLM"/>
    </source>
</evidence>